<reference evidence="2 3" key="1">
    <citation type="journal article" date="2016" name="Genome Biol. Evol.">
        <title>Divergent and convergent evolution of fungal pathogenicity.</title>
        <authorList>
            <person name="Shang Y."/>
            <person name="Xiao G."/>
            <person name="Zheng P."/>
            <person name="Cen K."/>
            <person name="Zhan S."/>
            <person name="Wang C."/>
        </authorList>
    </citation>
    <scope>NUCLEOTIDE SEQUENCE [LARGE SCALE GENOMIC DNA]</scope>
    <source>
        <strain evidence="2 3">RCEF 2490</strain>
    </source>
</reference>
<keyword evidence="3" id="KW-1185">Reference proteome</keyword>
<dbReference type="AlphaFoldDB" id="A0A168EZV8"/>
<sequence length="212" mass="22883">MSSPVGGRTEAKSGLAAEIESLKTPEVKDVAASPTVGAKAPSTTKLPLPDGKKTLILFLRHCGCPFAEKTFKSLASLSDKHRDVHFVAISHSSSETTEQWIPEVGGAWQTEVLVDEGRDMYAQWGLGLSSAWHVFNPVALYSVYSLGKEEGIWNKPTESGSRWQTSGSFAVDEAGIVTWLHISKSADHLPDFGEALKSLNTSPTQDTAKNLN</sequence>
<dbReference type="Proteomes" id="UP000078544">
    <property type="component" value="Unassembled WGS sequence"/>
</dbReference>
<dbReference type="InterPro" id="IPR036249">
    <property type="entry name" value="Thioredoxin-like_sf"/>
</dbReference>
<evidence type="ECO:0000313" key="3">
    <source>
        <dbReference type="Proteomes" id="UP000078544"/>
    </source>
</evidence>
<proteinExistence type="predicted"/>
<name>A0A168EZV8_9HYPO</name>
<dbReference type="SUPFAM" id="SSF52833">
    <property type="entry name" value="Thioredoxin-like"/>
    <property type="match status" value="1"/>
</dbReference>
<comment type="caution">
    <text evidence="2">The sequence shown here is derived from an EMBL/GenBank/DDBJ whole genome shotgun (WGS) entry which is preliminary data.</text>
</comment>
<evidence type="ECO:0000256" key="1">
    <source>
        <dbReference type="SAM" id="MobiDB-lite"/>
    </source>
</evidence>
<dbReference type="Pfam" id="PF13911">
    <property type="entry name" value="AhpC-TSA_2"/>
    <property type="match status" value="1"/>
</dbReference>
<dbReference type="OrthoDB" id="40334at2759"/>
<organism evidence="2 3">
    <name type="scientific">Moelleriella libera RCEF 2490</name>
    <dbReference type="NCBI Taxonomy" id="1081109"/>
    <lineage>
        <taxon>Eukaryota</taxon>
        <taxon>Fungi</taxon>
        <taxon>Dikarya</taxon>
        <taxon>Ascomycota</taxon>
        <taxon>Pezizomycotina</taxon>
        <taxon>Sordariomycetes</taxon>
        <taxon>Hypocreomycetidae</taxon>
        <taxon>Hypocreales</taxon>
        <taxon>Clavicipitaceae</taxon>
        <taxon>Moelleriella</taxon>
    </lineage>
</organism>
<accession>A0A168EZV8</accession>
<protein>
    <submittedName>
        <fullName evidence="2">Thioredoxin-like fold protein</fullName>
    </submittedName>
</protein>
<dbReference type="InterPro" id="IPR032801">
    <property type="entry name" value="PXL2A/B/C"/>
</dbReference>
<dbReference type="PANTHER" id="PTHR42336">
    <property type="entry name" value="THIOREDOXIN DOMAIN-CONTAINING PROTEIN-RELATED"/>
    <property type="match status" value="1"/>
</dbReference>
<dbReference type="PANTHER" id="PTHR42336:SF1">
    <property type="entry name" value="ALKYL HYDROPEROXIDE REDUCTASE SUBUNIT C_ THIOL SPECIFIC ANTIOXIDANT DOMAIN-CONTAINING PROTEIN"/>
    <property type="match status" value="1"/>
</dbReference>
<dbReference type="EMBL" id="AZGY01000003">
    <property type="protein sequence ID" value="KZZ99323.1"/>
    <property type="molecule type" value="Genomic_DNA"/>
</dbReference>
<gene>
    <name evidence="2" type="ORF">AAL_01895</name>
</gene>
<feature type="region of interest" description="Disordered" evidence="1">
    <location>
        <begin position="1"/>
        <end position="20"/>
    </location>
</feature>
<evidence type="ECO:0000313" key="2">
    <source>
        <dbReference type="EMBL" id="KZZ99323.1"/>
    </source>
</evidence>
<dbReference type="Gene3D" id="3.40.30.10">
    <property type="entry name" value="Glutaredoxin"/>
    <property type="match status" value="1"/>
</dbReference>